<accession>A0A9W9U5S2</accession>
<keyword evidence="3" id="KW-1185">Reference proteome</keyword>
<evidence type="ECO:0000256" key="1">
    <source>
        <dbReference type="SAM" id="Coils"/>
    </source>
</evidence>
<sequence length="313" mass="36277">MPFNITITSFNPFRLFRRTNHKEIELKDNWAFRKLQSENVKLHRVLKEANNTLVEQEKLLAEYDCLLAHFQAREIDLKVRPFRTDHSIPMPLNSFSLKFTLESCWIESHWFCMNHDILCLYEGEVHWKHGNPGLAFDHVADSITTSSFHHDLYLASCQKLRCQVFIAALLHTFKKYEESNRLIDNILKLIATGHMEAGQRDGLFNKPTSKDIYGIAHYVQGKNLKELGIISEAYLSFSRALEVPHYHDKARNFQEQLIVYETGKVADACSDRASSRASFRTIYSQQGFASSKSGFGSISNQVDDYNRFNDTNW</sequence>
<dbReference type="AlphaFoldDB" id="A0A9W9U5S2"/>
<reference evidence="2" key="2">
    <citation type="journal article" date="2023" name="IMA Fungus">
        <title>Comparative genomic study of the Penicillium genus elucidates a diverse pangenome and 15 lateral gene transfer events.</title>
        <authorList>
            <person name="Petersen C."/>
            <person name="Sorensen T."/>
            <person name="Nielsen M.R."/>
            <person name="Sondergaard T.E."/>
            <person name="Sorensen J.L."/>
            <person name="Fitzpatrick D.A."/>
            <person name="Frisvad J.C."/>
            <person name="Nielsen K.L."/>
        </authorList>
    </citation>
    <scope>NUCLEOTIDE SEQUENCE</scope>
    <source>
        <strain evidence="2">IBT 21472</strain>
    </source>
</reference>
<protein>
    <submittedName>
        <fullName evidence="2">Uncharacterized protein</fullName>
    </submittedName>
</protein>
<proteinExistence type="predicted"/>
<gene>
    <name evidence="2" type="ORF">N7476_004279</name>
</gene>
<evidence type="ECO:0000313" key="2">
    <source>
        <dbReference type="EMBL" id="KAJ5321277.1"/>
    </source>
</evidence>
<name>A0A9W9U5S2_9EURO</name>
<feature type="coiled-coil region" evidence="1">
    <location>
        <begin position="32"/>
        <end position="66"/>
    </location>
</feature>
<keyword evidence="1" id="KW-0175">Coiled coil</keyword>
<dbReference type="Proteomes" id="UP001147746">
    <property type="component" value="Unassembled WGS sequence"/>
</dbReference>
<comment type="caution">
    <text evidence="2">The sequence shown here is derived from an EMBL/GenBank/DDBJ whole genome shotgun (WGS) entry which is preliminary data.</text>
</comment>
<evidence type="ECO:0000313" key="3">
    <source>
        <dbReference type="Proteomes" id="UP001147746"/>
    </source>
</evidence>
<organism evidence="2 3">
    <name type="scientific">Penicillium atrosanguineum</name>
    <dbReference type="NCBI Taxonomy" id="1132637"/>
    <lineage>
        <taxon>Eukaryota</taxon>
        <taxon>Fungi</taxon>
        <taxon>Dikarya</taxon>
        <taxon>Ascomycota</taxon>
        <taxon>Pezizomycotina</taxon>
        <taxon>Eurotiomycetes</taxon>
        <taxon>Eurotiomycetidae</taxon>
        <taxon>Eurotiales</taxon>
        <taxon>Aspergillaceae</taxon>
        <taxon>Penicillium</taxon>
    </lineage>
</organism>
<dbReference type="EMBL" id="JAPZBO010000003">
    <property type="protein sequence ID" value="KAJ5321277.1"/>
    <property type="molecule type" value="Genomic_DNA"/>
</dbReference>
<reference evidence="2" key="1">
    <citation type="submission" date="2022-12" db="EMBL/GenBank/DDBJ databases">
        <authorList>
            <person name="Petersen C."/>
        </authorList>
    </citation>
    <scope>NUCLEOTIDE SEQUENCE</scope>
    <source>
        <strain evidence="2">IBT 21472</strain>
    </source>
</reference>